<dbReference type="PRINTS" id="PR00320">
    <property type="entry name" value="GPROTEINBRPT"/>
</dbReference>
<dbReference type="InterPro" id="IPR015943">
    <property type="entry name" value="WD40/YVTN_repeat-like_dom_sf"/>
</dbReference>
<dbReference type="GO" id="GO:0016787">
    <property type="term" value="F:hydrolase activity"/>
    <property type="evidence" value="ECO:0007669"/>
    <property type="project" value="UniProtKB-KW"/>
</dbReference>
<gene>
    <name evidence="4" type="ORF">RFI_34340</name>
</gene>
<sequence>MNTISNKKDNLMVSFFTFLEKERKTIIQNWIRIVDIQLGWIHYFDRIIIKYVMLSVLLNSSKNIYHLITQAKCFQLLNILRGHNEGVNSVRFSPDGQKIVSILDDHTIHVWDVISGKRIQIFKGHLFVIYTAMFATDGRIILQYDRPLWDVDISPDGKTIISSSSNRTIQIWDAKSETIMKILSINLGAANNVRFSSNGQMFISASNDDTIVLWSMKLREQIKKFIGHSDSVQSAKFSPDDKFIVSCSNDKTIRIWDVETGNEIKKFEGHSRNVIDVKYFPDGQTIVSCSNETIRLWNVKLGCEVERLKECSKPITGIDEIYKSGDNFTIYKNINNLLFHSTTNILVSKRIPLCLITNQTKKYKICAFSKNEFYNLIKFDKCVILKNIYLQMCTFKYLSPYIKLSIFLCASNVLRYFFSSRKYFCNNNLSKI</sequence>
<name>X6LN78_RETFI</name>
<dbReference type="CDD" id="cd00200">
    <property type="entry name" value="WD40"/>
    <property type="match status" value="1"/>
</dbReference>
<dbReference type="InterPro" id="IPR036322">
    <property type="entry name" value="WD40_repeat_dom_sf"/>
</dbReference>
<dbReference type="PANTHER" id="PTHR19879">
    <property type="entry name" value="TRANSCRIPTION INITIATION FACTOR TFIID"/>
    <property type="match status" value="1"/>
</dbReference>
<dbReference type="PANTHER" id="PTHR19879:SF9">
    <property type="entry name" value="TRANSCRIPTION INITIATION FACTOR TFIID SUBUNIT 5"/>
    <property type="match status" value="1"/>
</dbReference>
<evidence type="ECO:0000256" key="2">
    <source>
        <dbReference type="ARBA" id="ARBA00022737"/>
    </source>
</evidence>
<keyword evidence="1 3" id="KW-0853">WD repeat</keyword>
<keyword evidence="5" id="KW-1185">Reference proteome</keyword>
<dbReference type="PROSITE" id="PS50082">
    <property type="entry name" value="WD_REPEATS_2"/>
    <property type="match status" value="5"/>
</dbReference>
<comment type="caution">
    <text evidence="4">The sequence shown here is derived from an EMBL/GenBank/DDBJ whole genome shotgun (WGS) entry which is preliminary data.</text>
</comment>
<dbReference type="PROSITE" id="PS50294">
    <property type="entry name" value="WD_REPEATS_REGION"/>
    <property type="match status" value="4"/>
</dbReference>
<protein>
    <submittedName>
        <fullName evidence="4">Platelet-activating factor acetylhydrolase isoform 1B alpha subunit</fullName>
    </submittedName>
</protein>
<feature type="repeat" description="WD" evidence="3">
    <location>
        <begin position="225"/>
        <end position="266"/>
    </location>
</feature>
<dbReference type="Pfam" id="PF00400">
    <property type="entry name" value="WD40"/>
    <property type="match status" value="5"/>
</dbReference>
<proteinExistence type="predicted"/>
<feature type="repeat" description="WD" evidence="3">
    <location>
        <begin position="80"/>
        <end position="121"/>
    </location>
</feature>
<dbReference type="PROSITE" id="PS00678">
    <property type="entry name" value="WD_REPEATS_1"/>
    <property type="match status" value="3"/>
</dbReference>
<dbReference type="EMBL" id="ASPP01034224">
    <property type="protein sequence ID" value="ETO03069.1"/>
    <property type="molecule type" value="Genomic_DNA"/>
</dbReference>
<accession>X6LN78</accession>
<dbReference type="Gene3D" id="2.130.10.10">
    <property type="entry name" value="YVTN repeat-like/Quinoprotein amine dehydrogenase"/>
    <property type="match status" value="2"/>
</dbReference>
<evidence type="ECO:0000313" key="5">
    <source>
        <dbReference type="Proteomes" id="UP000023152"/>
    </source>
</evidence>
<evidence type="ECO:0000256" key="3">
    <source>
        <dbReference type="PROSITE-ProRule" id="PRU00221"/>
    </source>
</evidence>
<keyword evidence="4" id="KW-0378">Hydrolase</keyword>
<dbReference type="InterPro" id="IPR001680">
    <property type="entry name" value="WD40_rpt"/>
</dbReference>
<evidence type="ECO:0000256" key="1">
    <source>
        <dbReference type="ARBA" id="ARBA00022574"/>
    </source>
</evidence>
<organism evidence="4 5">
    <name type="scientific">Reticulomyxa filosa</name>
    <dbReference type="NCBI Taxonomy" id="46433"/>
    <lineage>
        <taxon>Eukaryota</taxon>
        <taxon>Sar</taxon>
        <taxon>Rhizaria</taxon>
        <taxon>Retaria</taxon>
        <taxon>Foraminifera</taxon>
        <taxon>Monothalamids</taxon>
        <taxon>Reticulomyxidae</taxon>
        <taxon>Reticulomyxa</taxon>
    </lineage>
</organism>
<feature type="repeat" description="WD" evidence="3">
    <location>
        <begin position="141"/>
        <end position="182"/>
    </location>
</feature>
<feature type="repeat" description="WD" evidence="3">
    <location>
        <begin position="267"/>
        <end position="307"/>
    </location>
</feature>
<evidence type="ECO:0000313" key="4">
    <source>
        <dbReference type="EMBL" id="ETO03069.1"/>
    </source>
</evidence>
<dbReference type="SUPFAM" id="SSF50978">
    <property type="entry name" value="WD40 repeat-like"/>
    <property type="match status" value="1"/>
</dbReference>
<dbReference type="Proteomes" id="UP000023152">
    <property type="component" value="Unassembled WGS sequence"/>
</dbReference>
<dbReference type="SMART" id="SM00320">
    <property type="entry name" value="WD40"/>
    <property type="match status" value="5"/>
</dbReference>
<dbReference type="InterPro" id="IPR019775">
    <property type="entry name" value="WD40_repeat_CS"/>
</dbReference>
<dbReference type="AlphaFoldDB" id="X6LN78"/>
<reference evidence="4 5" key="1">
    <citation type="journal article" date="2013" name="Curr. Biol.">
        <title>The Genome of the Foraminiferan Reticulomyxa filosa.</title>
        <authorList>
            <person name="Glockner G."/>
            <person name="Hulsmann N."/>
            <person name="Schleicher M."/>
            <person name="Noegel A.A."/>
            <person name="Eichinger L."/>
            <person name="Gallinger C."/>
            <person name="Pawlowski J."/>
            <person name="Sierra R."/>
            <person name="Euteneuer U."/>
            <person name="Pillet L."/>
            <person name="Moustafa A."/>
            <person name="Platzer M."/>
            <person name="Groth M."/>
            <person name="Szafranski K."/>
            <person name="Schliwa M."/>
        </authorList>
    </citation>
    <scope>NUCLEOTIDE SEQUENCE [LARGE SCALE GENOMIC DNA]</scope>
</reference>
<dbReference type="OrthoDB" id="3238562at2759"/>
<dbReference type="InterPro" id="IPR020472">
    <property type="entry name" value="WD40_PAC1"/>
</dbReference>
<keyword evidence="2" id="KW-0677">Repeat</keyword>
<feature type="repeat" description="WD" evidence="3">
    <location>
        <begin position="183"/>
        <end position="224"/>
    </location>
</feature>